<evidence type="ECO:0000259" key="10">
    <source>
        <dbReference type="Pfam" id="PF07885"/>
    </source>
</evidence>
<dbReference type="GO" id="GO:0008076">
    <property type="term" value="C:voltage-gated potassium channel complex"/>
    <property type="evidence" value="ECO:0007669"/>
    <property type="project" value="InterPro"/>
</dbReference>
<dbReference type="InterPro" id="IPR028325">
    <property type="entry name" value="VG_K_chnl"/>
</dbReference>
<dbReference type="GO" id="GO:0005249">
    <property type="term" value="F:voltage-gated potassium channel activity"/>
    <property type="evidence" value="ECO:0007669"/>
    <property type="project" value="InterPro"/>
</dbReference>
<feature type="coiled-coil region" evidence="8">
    <location>
        <begin position="240"/>
        <end position="281"/>
    </location>
</feature>
<dbReference type="Gene3D" id="1.20.120.350">
    <property type="entry name" value="Voltage-gated potassium channels. Chain C"/>
    <property type="match status" value="1"/>
</dbReference>
<evidence type="ECO:0000256" key="5">
    <source>
        <dbReference type="ARBA" id="ARBA00023065"/>
    </source>
</evidence>
<evidence type="ECO:0000256" key="7">
    <source>
        <dbReference type="ARBA" id="ARBA00023303"/>
    </source>
</evidence>
<keyword evidence="5" id="KW-0406">Ion transport</keyword>
<evidence type="ECO:0000256" key="6">
    <source>
        <dbReference type="ARBA" id="ARBA00023136"/>
    </source>
</evidence>
<keyword evidence="6 9" id="KW-0472">Membrane</keyword>
<feature type="transmembrane region" description="Helical" evidence="9">
    <location>
        <begin position="50"/>
        <end position="70"/>
    </location>
</feature>
<dbReference type="Pfam" id="PF07885">
    <property type="entry name" value="Ion_trans_2"/>
    <property type="match status" value="1"/>
</dbReference>
<dbReference type="InterPro" id="IPR027359">
    <property type="entry name" value="Volt_channel_dom_sf"/>
</dbReference>
<evidence type="ECO:0000256" key="4">
    <source>
        <dbReference type="ARBA" id="ARBA00022989"/>
    </source>
</evidence>
<evidence type="ECO:0000256" key="1">
    <source>
        <dbReference type="ARBA" id="ARBA00004141"/>
    </source>
</evidence>
<dbReference type="Gene3D" id="1.10.287.70">
    <property type="match status" value="1"/>
</dbReference>
<keyword evidence="3 9" id="KW-0812">Transmembrane</keyword>
<evidence type="ECO:0000256" key="8">
    <source>
        <dbReference type="SAM" id="Coils"/>
    </source>
</evidence>
<evidence type="ECO:0000313" key="12">
    <source>
        <dbReference type="Proteomes" id="UP000248557"/>
    </source>
</evidence>
<dbReference type="PANTHER" id="PTHR11537:SF254">
    <property type="entry name" value="POTASSIUM VOLTAGE-GATED CHANNEL PROTEIN SHAB"/>
    <property type="match status" value="1"/>
</dbReference>
<dbReference type="Proteomes" id="UP000248557">
    <property type="component" value="Unassembled WGS sequence"/>
</dbReference>
<keyword evidence="2" id="KW-0813">Transport</keyword>
<dbReference type="InterPro" id="IPR013099">
    <property type="entry name" value="K_chnl_dom"/>
</dbReference>
<comment type="caution">
    <text evidence="11">The sequence shown here is derived from an EMBL/GenBank/DDBJ whole genome shotgun (WGS) entry which is preliminary data.</text>
</comment>
<gene>
    <name evidence="11" type="ORF">CA615_04110</name>
</gene>
<sequence>MKMNFLNIHISEENRKLFTEVKNFILIIVTVIDLIFIFIITIYNVSYDELLFMSIFDLFVCFLLFLNLITIYRKSDKNLLDFIKTHVIDILSMIPFNFIFLRFFAVFRLVRLISLLQLFQIFKIYALRRFDYGSLKYFVQNRLLKVLTFILVFYTILSSIILQNIDPSFTNFFDSLWYNIVTLSGVGYGDITPISTEGKLIGIITIIMGVLFLSIFTAAMSSLYMEKPEEKTRLLVKSYIKHLKNRNRSLQKKVDSLDRDVEELQTKLDEITQILKDNIDNQKYEKEEDS</sequence>
<reference evidence="11 12" key="1">
    <citation type="submission" date="2017-05" db="EMBL/GenBank/DDBJ databases">
        <title>Host range expansion of the Methanosphaera genus to humans and monogastric animals involves recent and extensive reduction in genome content.</title>
        <authorList>
            <person name="Hoedt E.C."/>
            <person name="Volmer J.G."/>
            <person name="Parks D.H."/>
            <person name="Rosewarne C.P."/>
            <person name="Denman S.E."/>
            <person name="Mcsweeney C.S."/>
            <person name="O Cuiv P."/>
            <person name="Hugenholtz P."/>
            <person name="Tyson G.W."/>
            <person name="Morrison M."/>
        </authorList>
    </citation>
    <scope>NUCLEOTIDE SEQUENCE [LARGE SCALE GENOMIC DNA]</scope>
    <source>
        <strain evidence="11 12">PA5</strain>
    </source>
</reference>
<protein>
    <recommendedName>
        <fullName evidence="10">Potassium channel domain-containing protein</fullName>
    </recommendedName>
</protein>
<name>A0A328PYK0_9EURY</name>
<feature type="transmembrane region" description="Helical" evidence="9">
    <location>
        <begin position="21"/>
        <end position="44"/>
    </location>
</feature>
<dbReference type="SUPFAM" id="SSF81324">
    <property type="entry name" value="Voltage-gated potassium channels"/>
    <property type="match status" value="1"/>
</dbReference>
<feature type="domain" description="Potassium channel" evidence="10">
    <location>
        <begin position="148"/>
        <end position="224"/>
    </location>
</feature>
<dbReference type="EMBL" id="NGJK01000046">
    <property type="protein sequence ID" value="RAP03071.1"/>
    <property type="molecule type" value="Genomic_DNA"/>
</dbReference>
<evidence type="ECO:0000313" key="11">
    <source>
        <dbReference type="EMBL" id="RAP03071.1"/>
    </source>
</evidence>
<feature type="transmembrane region" description="Helical" evidence="9">
    <location>
        <begin position="146"/>
        <end position="165"/>
    </location>
</feature>
<dbReference type="PRINTS" id="PR00169">
    <property type="entry name" value="KCHANNEL"/>
</dbReference>
<comment type="subcellular location">
    <subcellularLocation>
        <location evidence="1">Membrane</location>
        <topology evidence="1">Multi-pass membrane protein</topology>
    </subcellularLocation>
</comment>
<feature type="transmembrane region" description="Helical" evidence="9">
    <location>
        <begin position="200"/>
        <end position="224"/>
    </location>
</feature>
<feature type="transmembrane region" description="Helical" evidence="9">
    <location>
        <begin position="82"/>
        <end position="103"/>
    </location>
</feature>
<keyword evidence="4 9" id="KW-1133">Transmembrane helix</keyword>
<keyword evidence="8" id="KW-0175">Coiled coil</keyword>
<organism evidence="11 12">
    <name type="scientific">Methanosphaera stadtmanae</name>
    <dbReference type="NCBI Taxonomy" id="2317"/>
    <lineage>
        <taxon>Archaea</taxon>
        <taxon>Methanobacteriati</taxon>
        <taxon>Methanobacteriota</taxon>
        <taxon>Methanomada group</taxon>
        <taxon>Methanobacteria</taxon>
        <taxon>Methanobacteriales</taxon>
        <taxon>Methanobacteriaceae</taxon>
        <taxon>Methanosphaera</taxon>
    </lineage>
</organism>
<dbReference type="GO" id="GO:0001508">
    <property type="term" value="P:action potential"/>
    <property type="evidence" value="ECO:0007669"/>
    <property type="project" value="TreeGrafter"/>
</dbReference>
<evidence type="ECO:0000256" key="2">
    <source>
        <dbReference type="ARBA" id="ARBA00022448"/>
    </source>
</evidence>
<accession>A0A328PYK0</accession>
<proteinExistence type="predicted"/>
<dbReference type="AlphaFoldDB" id="A0A328PYK0"/>
<evidence type="ECO:0000256" key="3">
    <source>
        <dbReference type="ARBA" id="ARBA00022692"/>
    </source>
</evidence>
<dbReference type="PANTHER" id="PTHR11537">
    <property type="entry name" value="VOLTAGE-GATED POTASSIUM CHANNEL"/>
    <property type="match status" value="1"/>
</dbReference>
<evidence type="ECO:0000256" key="9">
    <source>
        <dbReference type="SAM" id="Phobius"/>
    </source>
</evidence>
<keyword evidence="7" id="KW-0407">Ion channel</keyword>